<dbReference type="EMBL" id="LIYD01000005">
    <property type="protein sequence ID" value="KOS06653.1"/>
    <property type="molecule type" value="Genomic_DNA"/>
</dbReference>
<feature type="transmembrane region" description="Helical" evidence="1">
    <location>
        <begin position="61"/>
        <end position="85"/>
    </location>
</feature>
<dbReference type="PATRIC" id="fig|1202724.3.peg.2462"/>
<accession>A0A0M8M9Y3</accession>
<dbReference type="Proteomes" id="UP000037755">
    <property type="component" value="Unassembled WGS sequence"/>
</dbReference>
<feature type="transmembrane region" description="Helical" evidence="1">
    <location>
        <begin position="171"/>
        <end position="191"/>
    </location>
</feature>
<feature type="transmembrane region" description="Helical" evidence="1">
    <location>
        <begin position="16"/>
        <end position="40"/>
    </location>
</feature>
<protein>
    <recommendedName>
        <fullName evidence="4">DUF4271 domain-containing protein</fullName>
    </recommendedName>
</protein>
<keyword evidence="1" id="KW-1133">Transmembrane helix</keyword>
<feature type="transmembrane region" description="Helical" evidence="1">
    <location>
        <begin position="105"/>
        <end position="123"/>
    </location>
</feature>
<keyword evidence="3" id="KW-1185">Reference proteome</keyword>
<dbReference type="STRING" id="1202724.AM493_11875"/>
<comment type="caution">
    <text evidence="2">The sequence shown here is derived from an EMBL/GenBank/DDBJ whole genome shotgun (WGS) entry which is preliminary data.</text>
</comment>
<organism evidence="2 3">
    <name type="scientific">Flavobacterium akiainvivens</name>
    <dbReference type="NCBI Taxonomy" id="1202724"/>
    <lineage>
        <taxon>Bacteria</taxon>
        <taxon>Pseudomonadati</taxon>
        <taxon>Bacteroidota</taxon>
        <taxon>Flavobacteriia</taxon>
        <taxon>Flavobacteriales</taxon>
        <taxon>Flavobacteriaceae</taxon>
        <taxon>Flavobacterium</taxon>
    </lineage>
</organism>
<sequence length="228" mass="26654">MGQMELHERIIGSKDWATVLFVLAFTLVAVNRNVFAVRFAEFSKLGWSNKYTKIYKDSANMQSWFTISLFLVQVISFAFLLQFVLSSFGLAGIEGNPIFKTDWRTYIQLFTLLFVFILAKYLVEKIIATSFDIEEFSELFNLQKVNYRAYIGLLLLPVNVVLFYNDNINPVILYIVLVIIVIASIASYIFSLRNYQNLILGKIFYFILYLCALEIAPYYFMYYWFTKA</sequence>
<keyword evidence="1" id="KW-0812">Transmembrane</keyword>
<name>A0A0M8M9Y3_9FLAO</name>
<reference evidence="2 3" key="1">
    <citation type="submission" date="2015-08" db="EMBL/GenBank/DDBJ databases">
        <title>Whole genome sequence of Flavobacterium akiainvivens IK-1T, from decaying Wikstroemia oahuensis, an endemic Hawaiian shrub.</title>
        <authorList>
            <person name="Wan X."/>
            <person name="Hou S."/>
            <person name="Saito J."/>
            <person name="Donachie S."/>
        </authorList>
    </citation>
    <scope>NUCLEOTIDE SEQUENCE [LARGE SCALE GENOMIC DNA]</scope>
    <source>
        <strain evidence="2 3">IK-1</strain>
    </source>
</reference>
<evidence type="ECO:0000256" key="1">
    <source>
        <dbReference type="SAM" id="Phobius"/>
    </source>
</evidence>
<evidence type="ECO:0008006" key="4">
    <source>
        <dbReference type="Google" id="ProtNLM"/>
    </source>
</evidence>
<dbReference type="OrthoDB" id="1438590at2"/>
<gene>
    <name evidence="2" type="ORF">AM493_11875</name>
</gene>
<dbReference type="InterPro" id="IPR025367">
    <property type="entry name" value="DUF4271"/>
</dbReference>
<feature type="transmembrane region" description="Helical" evidence="1">
    <location>
        <begin position="203"/>
        <end position="225"/>
    </location>
</feature>
<feature type="transmembrane region" description="Helical" evidence="1">
    <location>
        <begin position="147"/>
        <end position="165"/>
    </location>
</feature>
<dbReference type="AlphaFoldDB" id="A0A0M8M9Y3"/>
<evidence type="ECO:0000313" key="3">
    <source>
        <dbReference type="Proteomes" id="UP000037755"/>
    </source>
</evidence>
<keyword evidence="1" id="KW-0472">Membrane</keyword>
<evidence type="ECO:0000313" key="2">
    <source>
        <dbReference type="EMBL" id="KOS06653.1"/>
    </source>
</evidence>
<proteinExistence type="predicted"/>
<dbReference type="Pfam" id="PF14093">
    <property type="entry name" value="DUF4271"/>
    <property type="match status" value="1"/>
</dbReference>